<dbReference type="Proteomes" id="UP000799754">
    <property type="component" value="Unassembled WGS sequence"/>
</dbReference>
<gene>
    <name evidence="1" type="ORF">BU25DRAFT_421200</name>
</gene>
<keyword evidence="2" id="KW-1185">Reference proteome</keyword>
<protein>
    <submittedName>
        <fullName evidence="1">Uncharacterized protein</fullName>
    </submittedName>
</protein>
<reference evidence="1" key="1">
    <citation type="journal article" date="2020" name="Stud. Mycol.">
        <title>101 Dothideomycetes genomes: a test case for predicting lifestyles and emergence of pathogens.</title>
        <authorList>
            <person name="Haridas S."/>
            <person name="Albert R."/>
            <person name="Binder M."/>
            <person name="Bloem J."/>
            <person name="Labutti K."/>
            <person name="Salamov A."/>
            <person name="Andreopoulos B."/>
            <person name="Baker S."/>
            <person name="Barry K."/>
            <person name="Bills G."/>
            <person name="Bluhm B."/>
            <person name="Cannon C."/>
            <person name="Castanera R."/>
            <person name="Culley D."/>
            <person name="Daum C."/>
            <person name="Ezra D."/>
            <person name="Gonzalez J."/>
            <person name="Henrissat B."/>
            <person name="Kuo A."/>
            <person name="Liang C."/>
            <person name="Lipzen A."/>
            <person name="Lutzoni F."/>
            <person name="Magnuson J."/>
            <person name="Mondo S."/>
            <person name="Nolan M."/>
            <person name="Ohm R."/>
            <person name="Pangilinan J."/>
            <person name="Park H.-J."/>
            <person name="Ramirez L."/>
            <person name="Alfaro M."/>
            <person name="Sun H."/>
            <person name="Tritt A."/>
            <person name="Yoshinaga Y."/>
            <person name="Zwiers L.-H."/>
            <person name="Turgeon B."/>
            <person name="Goodwin S."/>
            <person name="Spatafora J."/>
            <person name="Crous P."/>
            <person name="Grigoriev I."/>
        </authorList>
    </citation>
    <scope>NUCLEOTIDE SEQUENCE</scope>
    <source>
        <strain evidence="1">CBS 525.71</strain>
    </source>
</reference>
<dbReference type="EMBL" id="MU006714">
    <property type="protein sequence ID" value="KAF2628214.1"/>
    <property type="molecule type" value="Genomic_DNA"/>
</dbReference>
<comment type="caution">
    <text evidence="1">The sequence shown here is derived from an EMBL/GenBank/DDBJ whole genome shotgun (WGS) entry which is preliminary data.</text>
</comment>
<evidence type="ECO:0000313" key="2">
    <source>
        <dbReference type="Proteomes" id="UP000799754"/>
    </source>
</evidence>
<evidence type="ECO:0000313" key="1">
    <source>
        <dbReference type="EMBL" id="KAF2628214.1"/>
    </source>
</evidence>
<name>A0ACB6S493_9PLEO</name>
<proteinExistence type="predicted"/>
<sequence>MAALIHQPFPGQQEIVWAAPLVAKSLTRLRSARHRSTTYQERGIRYPSRYADSLSGWRGRPNHLLRSHEVLRDARNAQHRGTLFDDAMQPCQSPRPTTNSTTIHKNHHFAISRTAHLHHIFGSPRLPENQLAPGLRKSHGCGSALLTSGSLVARSLLFRQPQLSPREIDIPYSAQQSAPQQDACRGAPARKLCEALNTSTLRQPCPSFAGSRARRRARRCMSANASKCWMAAANAEVPWDGS</sequence>
<organism evidence="1 2">
    <name type="scientific">Macroventuria anomochaeta</name>
    <dbReference type="NCBI Taxonomy" id="301207"/>
    <lineage>
        <taxon>Eukaryota</taxon>
        <taxon>Fungi</taxon>
        <taxon>Dikarya</taxon>
        <taxon>Ascomycota</taxon>
        <taxon>Pezizomycotina</taxon>
        <taxon>Dothideomycetes</taxon>
        <taxon>Pleosporomycetidae</taxon>
        <taxon>Pleosporales</taxon>
        <taxon>Pleosporineae</taxon>
        <taxon>Didymellaceae</taxon>
        <taxon>Macroventuria</taxon>
    </lineage>
</organism>
<accession>A0ACB6S493</accession>